<reference evidence="2 3" key="1">
    <citation type="submission" date="2016-10" db="EMBL/GenBank/DDBJ databases">
        <authorList>
            <person name="de Groot N.N."/>
        </authorList>
    </citation>
    <scope>NUCLEOTIDE SEQUENCE [LARGE SCALE GENOMIC DNA]</scope>
    <source>
        <strain evidence="2 3">DSM 44637</strain>
    </source>
</reference>
<dbReference type="RefSeq" id="WP_093575204.1">
    <property type="nucleotide sequence ID" value="NZ_FOWC01000008.1"/>
</dbReference>
<keyword evidence="4" id="KW-1185">Reference proteome</keyword>
<dbReference type="Proteomes" id="UP000199137">
    <property type="component" value="Unassembled WGS sequence"/>
</dbReference>
<evidence type="ECO:0000313" key="2">
    <source>
        <dbReference type="EMBL" id="SFQ02192.1"/>
    </source>
</evidence>
<protein>
    <submittedName>
        <fullName evidence="1">Cyclase family protein</fullName>
    </submittedName>
    <submittedName>
        <fullName evidence="2">Putative cyclase</fullName>
    </submittedName>
</protein>
<evidence type="ECO:0000313" key="3">
    <source>
        <dbReference type="Proteomes" id="UP000199137"/>
    </source>
</evidence>
<proteinExistence type="predicted"/>
<dbReference type="STRING" id="112413.SAMN05421854_108207"/>
<dbReference type="OrthoDB" id="7067800at2"/>
<dbReference type="GO" id="GO:0019441">
    <property type="term" value="P:L-tryptophan catabolic process to kynurenine"/>
    <property type="evidence" value="ECO:0007669"/>
    <property type="project" value="InterPro"/>
</dbReference>
<dbReference type="Proteomes" id="UP000470404">
    <property type="component" value="Unassembled WGS sequence"/>
</dbReference>
<dbReference type="EMBL" id="JAAGNC010000145">
    <property type="protein sequence ID" value="NEC59341.1"/>
    <property type="molecule type" value="Genomic_DNA"/>
</dbReference>
<dbReference type="PANTHER" id="PTHR34861">
    <property type="match status" value="1"/>
</dbReference>
<dbReference type="EMBL" id="FOWC01000008">
    <property type="protein sequence ID" value="SFQ02192.1"/>
    <property type="molecule type" value="Genomic_DNA"/>
</dbReference>
<dbReference type="AlphaFoldDB" id="A0A1I5V493"/>
<evidence type="ECO:0000313" key="1">
    <source>
        <dbReference type="EMBL" id="NEC59341.1"/>
    </source>
</evidence>
<reference evidence="1 4" key="2">
    <citation type="submission" date="2020-01" db="EMBL/GenBank/DDBJ databases">
        <title>Insect and environment-associated Actinomycetes.</title>
        <authorList>
            <person name="Currrie C."/>
            <person name="Chevrette M."/>
            <person name="Carlson C."/>
            <person name="Stubbendieck R."/>
            <person name="Wendt-Pienkowski E."/>
        </authorList>
    </citation>
    <scope>NUCLEOTIDE SEQUENCE [LARGE SCALE GENOMIC DNA]</scope>
    <source>
        <strain evidence="1 4">SID8386</strain>
    </source>
</reference>
<dbReference type="SUPFAM" id="SSF102198">
    <property type="entry name" value="Putative cyclase"/>
    <property type="match status" value="1"/>
</dbReference>
<evidence type="ECO:0000313" key="4">
    <source>
        <dbReference type="Proteomes" id="UP000470404"/>
    </source>
</evidence>
<dbReference type="InterPro" id="IPR037175">
    <property type="entry name" value="KFase_sf"/>
</dbReference>
<dbReference type="InterPro" id="IPR007325">
    <property type="entry name" value="KFase/CYL"/>
</dbReference>
<dbReference type="Pfam" id="PF04199">
    <property type="entry name" value="Cyclase"/>
    <property type="match status" value="1"/>
</dbReference>
<accession>A0A1I5V493</accession>
<organism evidence="2 3">
    <name type="scientific">Amycolatopsis rubida</name>
    <dbReference type="NCBI Taxonomy" id="112413"/>
    <lineage>
        <taxon>Bacteria</taxon>
        <taxon>Bacillati</taxon>
        <taxon>Actinomycetota</taxon>
        <taxon>Actinomycetes</taxon>
        <taxon>Pseudonocardiales</taxon>
        <taxon>Pseudonocardiaceae</taxon>
        <taxon>Amycolatopsis</taxon>
    </lineage>
</organism>
<dbReference type="GO" id="GO:0004061">
    <property type="term" value="F:arylformamidase activity"/>
    <property type="evidence" value="ECO:0007669"/>
    <property type="project" value="InterPro"/>
</dbReference>
<sequence>MIPPTGYPAFDDLPRKHGVPTAWDYAPGASVLGRALHQTPPGVADAARLVETGDVFPLGIDPAVLDPPLFGRRPARHRRVQFDHGIVLDDVLDDCHPQAGSHWDALGHAGILPDLFHGGATRSDVDAGRSGTIRHWAQRGIAGRGLVLDLEPVWGVAGAGFDPTTSRAITVEDLERCRANTGLDYATGDILLLHTGFLRWYLGQPARTRHALAESPFPRWIGLAHTEDMARYLWNTGCAAVATDTPALEVWPPDKTRAAWPWGYLHRVLLAGLGIAIGELWWLADLAPHCRSIDRHQAFVTSAPWHHGTTVGSPANALAIT</sequence>
<gene>
    <name evidence="1" type="ORF">G3I59_28100</name>
    <name evidence="2" type="ORF">SAMN05421854_108207</name>
</gene>
<dbReference type="PANTHER" id="PTHR34861:SF10">
    <property type="entry name" value="CYCLASE"/>
    <property type="match status" value="1"/>
</dbReference>
<name>A0A1I5V493_9PSEU</name>
<dbReference type="Gene3D" id="3.50.30.50">
    <property type="entry name" value="Putative cyclase"/>
    <property type="match status" value="1"/>
</dbReference>